<keyword evidence="8" id="KW-0961">Cell wall biogenesis/degradation</keyword>
<feature type="domain" description="GH16" evidence="10">
    <location>
        <begin position="141"/>
        <end position="494"/>
    </location>
</feature>
<comment type="subcellular location">
    <subcellularLocation>
        <location evidence="1">Membrane</location>
        <topology evidence="1">Single-pass type II membrane protein</topology>
    </subcellularLocation>
</comment>
<organism evidence="11 12">
    <name type="scientific">Smittium culicis</name>
    <dbReference type="NCBI Taxonomy" id="133412"/>
    <lineage>
        <taxon>Eukaryota</taxon>
        <taxon>Fungi</taxon>
        <taxon>Fungi incertae sedis</taxon>
        <taxon>Zoopagomycota</taxon>
        <taxon>Kickxellomycotina</taxon>
        <taxon>Harpellomycetes</taxon>
        <taxon>Harpellales</taxon>
        <taxon>Legeriomycetaceae</taxon>
        <taxon>Smittium</taxon>
    </lineage>
</organism>
<feature type="transmembrane region" description="Helical" evidence="9">
    <location>
        <begin position="89"/>
        <end position="108"/>
    </location>
</feature>
<keyword evidence="3 9" id="KW-0812">Transmembrane</keyword>
<keyword evidence="7" id="KW-0325">Glycoprotein</keyword>
<evidence type="ECO:0000256" key="7">
    <source>
        <dbReference type="ARBA" id="ARBA00023180"/>
    </source>
</evidence>
<keyword evidence="4" id="KW-0735">Signal-anchor</keyword>
<evidence type="ECO:0000259" key="10">
    <source>
        <dbReference type="PROSITE" id="PS51762"/>
    </source>
</evidence>
<dbReference type="OrthoDB" id="412647at2759"/>
<evidence type="ECO:0000256" key="3">
    <source>
        <dbReference type="ARBA" id="ARBA00022692"/>
    </source>
</evidence>
<proteinExistence type="inferred from homology"/>
<dbReference type="STRING" id="133412.A0A1R1Y9U2"/>
<dbReference type="Pfam" id="PF03935">
    <property type="entry name" value="SKN1_KRE6_Sbg1"/>
    <property type="match status" value="1"/>
</dbReference>
<evidence type="ECO:0000256" key="2">
    <source>
        <dbReference type="ARBA" id="ARBA00010962"/>
    </source>
</evidence>
<evidence type="ECO:0000256" key="6">
    <source>
        <dbReference type="ARBA" id="ARBA00023136"/>
    </source>
</evidence>
<name>A0A1R1Y9U2_9FUNG</name>
<evidence type="ECO:0000256" key="1">
    <source>
        <dbReference type="ARBA" id="ARBA00004606"/>
    </source>
</evidence>
<dbReference type="InterPro" id="IPR005629">
    <property type="entry name" value="Skn1/Kre6/Sbg1"/>
</dbReference>
<dbReference type="InterPro" id="IPR000757">
    <property type="entry name" value="Beta-glucanase-like"/>
</dbReference>
<dbReference type="GO" id="GO:0015926">
    <property type="term" value="F:glucosidase activity"/>
    <property type="evidence" value="ECO:0007669"/>
    <property type="project" value="TreeGrafter"/>
</dbReference>
<evidence type="ECO:0000256" key="4">
    <source>
        <dbReference type="ARBA" id="ARBA00022968"/>
    </source>
</evidence>
<sequence>MDPNRNNGTPRNSGYYRPNFYNSNYPSTATIDKDSIVSRFEILPPRKETLFARRPSDDFIEPENSNSRKRSSFKSRLADFFSFTTLNRAALILTAVLVVMVFLIPIILSQTKNKSKAPYDPTGLSVFSKSDYEYIAMAKNSSSKGQPLVPKVLPIDPETPASAGFFTNINGEKLKLVFSDEFNTDGRKFGPGEDSIWEAQDLHYYGTNDLEYYSPEQATTKNGKLILTLENKVTVEPFNYTSGMLNSWNKFCFQGGYIEVRASFPGDGKVPGYWPAAWTLGNLGRAGYGATNDGLLPGQRLNACVCSGDHPSPGIGRGAPEIDIFEGTVEWGGLQSLSMSLQVAPFDHQYTLNNNYTTFKDVVFPNSSSPRVGTTIPNTYTGGFLQQSVSSVHYVDNSVSGGNEFGVYGFEYIPGPNGFIQYYVNQQPTFRVDSKAVGPNPSSKVGQRVIPEEPMYILLNLGFSNSFGAIDFENIKFPANLQFDYVRLYQDPNNIRLSCDPEDRPTAQYIMDHPRAYYNKDLRYWNQTGYGTPSYDINKGCNK</sequence>
<dbReference type="PANTHER" id="PTHR31361:SF1">
    <property type="entry name" value="BETA-GLUCAN SYNTHESIS-ASSOCIATED PROTEIN KRE6-RELATED"/>
    <property type="match status" value="1"/>
</dbReference>
<comment type="similarity">
    <text evidence="2">Belongs to the SKN1/KRE6 family.</text>
</comment>
<evidence type="ECO:0000256" key="5">
    <source>
        <dbReference type="ARBA" id="ARBA00022989"/>
    </source>
</evidence>
<evidence type="ECO:0000313" key="11">
    <source>
        <dbReference type="EMBL" id="OMJ23692.1"/>
    </source>
</evidence>
<dbReference type="EMBL" id="LSSN01000489">
    <property type="protein sequence ID" value="OMJ23692.1"/>
    <property type="molecule type" value="Genomic_DNA"/>
</dbReference>
<evidence type="ECO:0000256" key="8">
    <source>
        <dbReference type="ARBA" id="ARBA00023316"/>
    </source>
</evidence>
<keyword evidence="5 9" id="KW-1133">Transmembrane helix</keyword>
<reference evidence="11 12" key="1">
    <citation type="submission" date="2017-01" db="EMBL/GenBank/DDBJ databases">
        <authorList>
            <person name="Mah S.A."/>
            <person name="Swanson W.J."/>
            <person name="Moy G.W."/>
            <person name="Vacquier V.D."/>
        </authorList>
    </citation>
    <scope>NUCLEOTIDE SEQUENCE [LARGE SCALE GENOMIC DNA]</scope>
    <source>
        <strain evidence="11 12">GSMNP</strain>
    </source>
</reference>
<dbReference type="InterPro" id="IPR013320">
    <property type="entry name" value="ConA-like_dom_sf"/>
</dbReference>
<accession>A0A1R1Y9U2</accession>
<dbReference type="GO" id="GO:0005886">
    <property type="term" value="C:plasma membrane"/>
    <property type="evidence" value="ECO:0007669"/>
    <property type="project" value="TreeGrafter"/>
</dbReference>
<keyword evidence="12" id="KW-1185">Reference proteome</keyword>
<dbReference type="PANTHER" id="PTHR31361">
    <property type="entry name" value="BETA-GLUCAN SYNTHESIS-ASSOCIATED PROTEIN KRE6-RELATED"/>
    <property type="match status" value="1"/>
</dbReference>
<protein>
    <submittedName>
        <fullName evidence="11">Putative beta-glucan synthesis-associated protein</fullName>
    </submittedName>
</protein>
<evidence type="ECO:0000256" key="9">
    <source>
        <dbReference type="SAM" id="Phobius"/>
    </source>
</evidence>
<dbReference type="GO" id="GO:0005789">
    <property type="term" value="C:endoplasmic reticulum membrane"/>
    <property type="evidence" value="ECO:0007669"/>
    <property type="project" value="TreeGrafter"/>
</dbReference>
<gene>
    <name evidence="11" type="ORF">AYI70_g2090</name>
</gene>
<dbReference type="GO" id="GO:0071555">
    <property type="term" value="P:cell wall organization"/>
    <property type="evidence" value="ECO:0007669"/>
    <property type="project" value="UniProtKB-KW"/>
</dbReference>
<comment type="caution">
    <text evidence="11">The sequence shown here is derived from an EMBL/GenBank/DDBJ whole genome shotgun (WGS) entry which is preliminary data.</text>
</comment>
<dbReference type="PROSITE" id="PS51762">
    <property type="entry name" value="GH16_2"/>
    <property type="match status" value="1"/>
</dbReference>
<dbReference type="Proteomes" id="UP000187283">
    <property type="component" value="Unassembled WGS sequence"/>
</dbReference>
<dbReference type="SUPFAM" id="SSF49899">
    <property type="entry name" value="Concanavalin A-like lectins/glucanases"/>
    <property type="match status" value="1"/>
</dbReference>
<dbReference type="GO" id="GO:0006078">
    <property type="term" value="P:(1-&gt;6)-beta-D-glucan biosynthetic process"/>
    <property type="evidence" value="ECO:0007669"/>
    <property type="project" value="TreeGrafter"/>
</dbReference>
<dbReference type="AlphaFoldDB" id="A0A1R1Y9U2"/>
<dbReference type="Gene3D" id="2.60.120.200">
    <property type="match status" value="1"/>
</dbReference>
<keyword evidence="6 9" id="KW-0472">Membrane</keyword>
<evidence type="ECO:0000313" key="12">
    <source>
        <dbReference type="Proteomes" id="UP000187283"/>
    </source>
</evidence>